<accession>A0A9Q3IKC5</accession>
<dbReference type="Pfam" id="PF22936">
    <property type="entry name" value="Pol_BBD"/>
    <property type="match status" value="1"/>
</dbReference>
<evidence type="ECO:0000259" key="1">
    <source>
        <dbReference type="Pfam" id="PF22936"/>
    </source>
</evidence>
<dbReference type="Proteomes" id="UP000765509">
    <property type="component" value="Unassembled WGS sequence"/>
</dbReference>
<dbReference type="AlphaFoldDB" id="A0A9Q3IKC5"/>
<keyword evidence="3" id="KW-1185">Reference proteome</keyword>
<name>A0A9Q3IKC5_9BASI</name>
<feature type="domain" description="Retrovirus-related Pol polyprotein from transposon TNT 1-94-like beta-barrel" evidence="1">
    <location>
        <begin position="1"/>
        <end position="69"/>
    </location>
</feature>
<dbReference type="OrthoDB" id="3025757at2759"/>
<protein>
    <recommendedName>
        <fullName evidence="1">Retrovirus-related Pol polyprotein from transposon TNT 1-94-like beta-barrel domain-containing protein</fullName>
    </recommendedName>
</protein>
<comment type="caution">
    <text evidence="2">The sequence shown here is derived from an EMBL/GenBank/DDBJ whole genome shotgun (WGS) entry which is preliminary data.</text>
</comment>
<organism evidence="2 3">
    <name type="scientific">Austropuccinia psidii MF-1</name>
    <dbReference type="NCBI Taxonomy" id="1389203"/>
    <lineage>
        <taxon>Eukaryota</taxon>
        <taxon>Fungi</taxon>
        <taxon>Dikarya</taxon>
        <taxon>Basidiomycota</taxon>
        <taxon>Pucciniomycotina</taxon>
        <taxon>Pucciniomycetes</taxon>
        <taxon>Pucciniales</taxon>
        <taxon>Sphaerophragmiaceae</taxon>
        <taxon>Austropuccinia</taxon>
    </lineage>
</organism>
<reference evidence="2" key="1">
    <citation type="submission" date="2021-03" db="EMBL/GenBank/DDBJ databases">
        <title>Draft genome sequence of rust myrtle Austropuccinia psidii MF-1, a brazilian biotype.</title>
        <authorList>
            <person name="Quecine M.C."/>
            <person name="Pachon D.M.R."/>
            <person name="Bonatelli M.L."/>
            <person name="Correr F.H."/>
            <person name="Franceschini L.M."/>
            <person name="Leite T.F."/>
            <person name="Margarido G.R.A."/>
            <person name="Almeida C.A."/>
            <person name="Ferrarezi J.A."/>
            <person name="Labate C.A."/>
        </authorList>
    </citation>
    <scope>NUCLEOTIDE SEQUENCE</scope>
    <source>
        <strain evidence="2">MF-1</strain>
    </source>
</reference>
<proteinExistence type="predicted"/>
<evidence type="ECO:0000313" key="3">
    <source>
        <dbReference type="Proteomes" id="UP000765509"/>
    </source>
</evidence>
<evidence type="ECO:0000313" key="2">
    <source>
        <dbReference type="EMBL" id="MBW0546401.1"/>
    </source>
</evidence>
<dbReference type="EMBL" id="AVOT02051390">
    <property type="protein sequence ID" value="MBW0546401.1"/>
    <property type="molecule type" value="Genomic_DNA"/>
</dbReference>
<gene>
    <name evidence="2" type="ORF">O181_086116</name>
</gene>
<sequence length="109" mass="12253">MFNNQKHFITFFPKEEEVLLSDGSKIKTLGSGTIKIELPHMYLKIRNCLLIPQPSANLLSLSSFINANYTFKKASDPKFFKVLNTEGNLILNGSSKSGNFVIFQQKPNA</sequence>
<dbReference type="InterPro" id="IPR054722">
    <property type="entry name" value="PolX-like_BBD"/>
</dbReference>